<dbReference type="PROSITE" id="PS51698">
    <property type="entry name" value="U_BOX"/>
    <property type="match status" value="1"/>
</dbReference>
<dbReference type="Gene3D" id="3.30.40.10">
    <property type="entry name" value="Zinc/RING finger domain, C3HC4 (zinc finger)"/>
    <property type="match status" value="1"/>
</dbReference>
<protein>
    <recommendedName>
        <fullName evidence="1">U-box domain-containing protein</fullName>
    </recommendedName>
</protein>
<proteinExistence type="predicted"/>
<dbReference type="PhylomeDB" id="A0A0G4GNH4"/>
<dbReference type="PANTHER" id="PTHR46573">
    <property type="entry name" value="WD REPEAT, SAM AND U-BOX DOMAIN-CONTAINING PROTEIN 1"/>
    <property type="match status" value="1"/>
</dbReference>
<name>A0A0G4GNH4_VITBC</name>
<evidence type="ECO:0000313" key="3">
    <source>
        <dbReference type="Proteomes" id="UP000041254"/>
    </source>
</evidence>
<dbReference type="InterPro" id="IPR003613">
    <property type="entry name" value="Ubox_domain"/>
</dbReference>
<dbReference type="SUPFAM" id="SSF57850">
    <property type="entry name" value="RING/U-box"/>
    <property type="match status" value="1"/>
</dbReference>
<accession>A0A0G4GNH4</accession>
<dbReference type="EMBL" id="CDMY01000738">
    <property type="protein sequence ID" value="CEM31847.1"/>
    <property type="molecule type" value="Genomic_DNA"/>
</dbReference>
<dbReference type="GO" id="GO:0004842">
    <property type="term" value="F:ubiquitin-protein transferase activity"/>
    <property type="evidence" value="ECO:0007669"/>
    <property type="project" value="InterPro"/>
</dbReference>
<evidence type="ECO:0000313" key="2">
    <source>
        <dbReference type="EMBL" id="CEM31847.1"/>
    </source>
</evidence>
<gene>
    <name evidence="2" type="ORF">Vbra_2290</name>
</gene>
<dbReference type="InterPro" id="IPR052085">
    <property type="entry name" value="WD-SAM-U-box"/>
</dbReference>
<dbReference type="VEuPathDB" id="CryptoDB:Vbra_2290"/>
<dbReference type="AlphaFoldDB" id="A0A0G4GNH4"/>
<dbReference type="GO" id="GO:0016567">
    <property type="term" value="P:protein ubiquitination"/>
    <property type="evidence" value="ECO:0007669"/>
    <property type="project" value="InterPro"/>
</dbReference>
<dbReference type="InParanoid" id="A0A0G4GNH4"/>
<sequence length="359" mass="40179">MYIRAAPAAPAAAAVKANRSRSSQPLPEVDPKVTNFLSDMEEDVPEDILRCPITLQPLRRPVVTPSGNTYEYSPLKKLIRENPQMAKSPQTRQPLKLKDLRPNRYAVNQIEQRAKQLMKEYQVPEEDGKEKAEAATSSSSAMPGLNQTIRGLNQCRTYLSDFWKGYNGTVYQLSGIAKESFEPPRAIVDYLERDSELTLQLLQWHKTESKNYIPKGFTHRHQSIVPRELETAVVAWLDEQDISRSMSGSTRRARRASRPLSSFGYAIVIDAFNSSGCFSPPRAGRCGLCCRLVAGDGGPGTARCRATRTATTSWTHSTYLTWDGVHEVDPNLTLAAMKALRRTNAEAPGDLRLEIKKRE</sequence>
<dbReference type="PANTHER" id="PTHR46573:SF1">
    <property type="entry name" value="WD REPEAT, SAM AND U-BOX DOMAIN-CONTAINING PROTEIN 1"/>
    <property type="match status" value="1"/>
</dbReference>
<dbReference type="Proteomes" id="UP000041254">
    <property type="component" value="Unassembled WGS sequence"/>
</dbReference>
<dbReference type="Pfam" id="PF04564">
    <property type="entry name" value="U-box"/>
    <property type="match status" value="1"/>
</dbReference>
<evidence type="ECO:0000259" key="1">
    <source>
        <dbReference type="PROSITE" id="PS51698"/>
    </source>
</evidence>
<feature type="domain" description="U-box" evidence="1">
    <location>
        <begin position="44"/>
        <end position="124"/>
    </location>
</feature>
<dbReference type="InterPro" id="IPR013083">
    <property type="entry name" value="Znf_RING/FYVE/PHD"/>
</dbReference>
<dbReference type="SMART" id="SM00504">
    <property type="entry name" value="Ubox"/>
    <property type="match status" value="1"/>
</dbReference>
<keyword evidence="3" id="KW-1185">Reference proteome</keyword>
<organism evidence="2 3">
    <name type="scientific">Vitrella brassicaformis (strain CCMP3155)</name>
    <dbReference type="NCBI Taxonomy" id="1169540"/>
    <lineage>
        <taxon>Eukaryota</taxon>
        <taxon>Sar</taxon>
        <taxon>Alveolata</taxon>
        <taxon>Colpodellida</taxon>
        <taxon>Vitrellaceae</taxon>
        <taxon>Vitrella</taxon>
    </lineage>
</organism>
<reference evidence="2 3" key="1">
    <citation type="submission" date="2014-11" db="EMBL/GenBank/DDBJ databases">
        <authorList>
            <person name="Zhu J."/>
            <person name="Qi W."/>
            <person name="Song R."/>
        </authorList>
    </citation>
    <scope>NUCLEOTIDE SEQUENCE [LARGE SCALE GENOMIC DNA]</scope>
</reference>
<dbReference type="OrthoDB" id="408583at2759"/>